<keyword evidence="5" id="KW-0720">Serine protease</keyword>
<evidence type="ECO:0000259" key="7">
    <source>
        <dbReference type="Pfam" id="PF02016"/>
    </source>
</evidence>
<dbReference type="Proteomes" id="UP000634476">
    <property type="component" value="Unassembled WGS sequence"/>
</dbReference>
<keyword evidence="10" id="KW-1185">Reference proteome</keyword>
<protein>
    <submittedName>
        <fullName evidence="9">Putative carboxypeptidase</fullName>
    </submittedName>
</protein>
<dbReference type="InterPro" id="IPR040449">
    <property type="entry name" value="Peptidase_S66_N"/>
</dbReference>
<evidence type="ECO:0000256" key="6">
    <source>
        <dbReference type="SAM" id="MobiDB-lite"/>
    </source>
</evidence>
<keyword evidence="2 9" id="KW-0121">Carboxypeptidase</keyword>
<feature type="domain" description="LD-carboxypeptidase N-terminal" evidence="7">
    <location>
        <begin position="75"/>
        <end position="192"/>
    </location>
</feature>
<dbReference type="GO" id="GO:0008236">
    <property type="term" value="F:serine-type peptidase activity"/>
    <property type="evidence" value="ECO:0007669"/>
    <property type="project" value="UniProtKB-KW"/>
</dbReference>
<dbReference type="AlphaFoldDB" id="A0A8J3WUH6"/>
<dbReference type="InterPro" id="IPR040921">
    <property type="entry name" value="Peptidase_S66C"/>
</dbReference>
<evidence type="ECO:0000313" key="10">
    <source>
        <dbReference type="Proteomes" id="UP000634476"/>
    </source>
</evidence>
<dbReference type="PANTHER" id="PTHR30237">
    <property type="entry name" value="MURAMOYLTETRAPEPTIDE CARBOXYPEPTIDASE"/>
    <property type="match status" value="1"/>
</dbReference>
<sequence length="363" mass="37119">MNEPATPVRPGTAGTSAPPARPVTVAAEVAPAQLGAEVASVPSTRPGARATSVPSVRSGAQAAIVPPVLSPGDTVAVVAPCGPPDPVRLARGVRVLRDLGLKVVVGAHTLERDRYLAGSDAHRAADLQEAWCDPAVSAVLCARGGYGATRILGLLDWEAMRAAGPKTLAGSSDVTALHRAFAVELGVMSWFGPMPACSTISDDDGPEPRTFEHFTAALFAQAPPVTGDRVLSPGTATGPVTGGNLSLLAALCGTPYQMDARGRIVLLEDVCEAPYRIDRMLTQLAQAGALEGAAGFALGSWVDCGDPYPVLEEHLAPLGVPVVAGLPVGHGSPQLSVPMGALGAIDAESCSLAWSIHNRERAP</sequence>
<evidence type="ECO:0000256" key="5">
    <source>
        <dbReference type="ARBA" id="ARBA00022825"/>
    </source>
</evidence>
<dbReference type="Gene3D" id="3.40.50.10740">
    <property type="entry name" value="Class I glutamine amidotransferase-like"/>
    <property type="match status" value="1"/>
</dbReference>
<dbReference type="GO" id="GO:0004180">
    <property type="term" value="F:carboxypeptidase activity"/>
    <property type="evidence" value="ECO:0007669"/>
    <property type="project" value="UniProtKB-KW"/>
</dbReference>
<accession>A0A8J3WUH6</accession>
<dbReference type="InterPro" id="IPR003507">
    <property type="entry name" value="S66_fam"/>
</dbReference>
<dbReference type="EMBL" id="BOOK01000013">
    <property type="protein sequence ID" value="GIH99931.1"/>
    <property type="molecule type" value="Genomic_DNA"/>
</dbReference>
<evidence type="ECO:0000256" key="1">
    <source>
        <dbReference type="ARBA" id="ARBA00010233"/>
    </source>
</evidence>
<gene>
    <name evidence="9" type="ORF">Pta02_19400</name>
</gene>
<proteinExistence type="inferred from homology"/>
<dbReference type="GO" id="GO:0006508">
    <property type="term" value="P:proteolysis"/>
    <property type="evidence" value="ECO:0007669"/>
    <property type="project" value="UniProtKB-KW"/>
</dbReference>
<dbReference type="CDD" id="cd07025">
    <property type="entry name" value="Peptidase_S66"/>
    <property type="match status" value="1"/>
</dbReference>
<comment type="caution">
    <text evidence="9">The sequence shown here is derived from an EMBL/GenBank/DDBJ whole genome shotgun (WGS) entry which is preliminary data.</text>
</comment>
<dbReference type="InterPro" id="IPR029062">
    <property type="entry name" value="Class_I_gatase-like"/>
</dbReference>
<dbReference type="InterPro" id="IPR027461">
    <property type="entry name" value="Carboxypeptidase_A_C_sf"/>
</dbReference>
<dbReference type="Pfam" id="PF17676">
    <property type="entry name" value="Peptidase_S66C"/>
    <property type="match status" value="1"/>
</dbReference>
<comment type="similarity">
    <text evidence="1">Belongs to the peptidase S66 family.</text>
</comment>
<evidence type="ECO:0000259" key="8">
    <source>
        <dbReference type="Pfam" id="PF17676"/>
    </source>
</evidence>
<organism evidence="9 10">
    <name type="scientific">Planobispora takensis</name>
    <dbReference type="NCBI Taxonomy" id="1367882"/>
    <lineage>
        <taxon>Bacteria</taxon>
        <taxon>Bacillati</taxon>
        <taxon>Actinomycetota</taxon>
        <taxon>Actinomycetes</taxon>
        <taxon>Streptosporangiales</taxon>
        <taxon>Streptosporangiaceae</taxon>
        <taxon>Planobispora</taxon>
    </lineage>
</organism>
<dbReference type="SUPFAM" id="SSF141986">
    <property type="entry name" value="LD-carboxypeptidase A C-terminal domain-like"/>
    <property type="match status" value="1"/>
</dbReference>
<dbReference type="SUPFAM" id="SSF52317">
    <property type="entry name" value="Class I glutamine amidotransferase-like"/>
    <property type="match status" value="1"/>
</dbReference>
<dbReference type="InterPro" id="IPR027478">
    <property type="entry name" value="LdcA_N"/>
</dbReference>
<feature type="region of interest" description="Disordered" evidence="6">
    <location>
        <begin position="1"/>
        <end position="22"/>
    </location>
</feature>
<dbReference type="Pfam" id="PF02016">
    <property type="entry name" value="Peptidase_S66"/>
    <property type="match status" value="1"/>
</dbReference>
<evidence type="ECO:0000256" key="2">
    <source>
        <dbReference type="ARBA" id="ARBA00022645"/>
    </source>
</evidence>
<reference evidence="9" key="1">
    <citation type="submission" date="2021-01" db="EMBL/GenBank/DDBJ databases">
        <title>Whole genome shotgun sequence of Planobispora takensis NBRC 109077.</title>
        <authorList>
            <person name="Komaki H."/>
            <person name="Tamura T."/>
        </authorList>
    </citation>
    <scope>NUCLEOTIDE SEQUENCE</scope>
    <source>
        <strain evidence="9">NBRC 109077</strain>
    </source>
</reference>
<name>A0A8J3WUH6_9ACTN</name>
<evidence type="ECO:0000256" key="4">
    <source>
        <dbReference type="ARBA" id="ARBA00022801"/>
    </source>
</evidence>
<feature type="domain" description="LD-carboxypeptidase C-terminal" evidence="8">
    <location>
        <begin position="237"/>
        <end position="342"/>
    </location>
</feature>
<evidence type="ECO:0000313" key="9">
    <source>
        <dbReference type="EMBL" id="GIH99931.1"/>
    </source>
</evidence>
<evidence type="ECO:0000256" key="3">
    <source>
        <dbReference type="ARBA" id="ARBA00022670"/>
    </source>
</evidence>
<dbReference type="PANTHER" id="PTHR30237:SF2">
    <property type="entry name" value="MUREIN TETRAPEPTIDE CARBOXYPEPTIDASE"/>
    <property type="match status" value="1"/>
</dbReference>
<dbReference type="Gene3D" id="3.50.30.60">
    <property type="entry name" value="LD-carboxypeptidase A C-terminal domain-like"/>
    <property type="match status" value="1"/>
</dbReference>
<keyword evidence="4" id="KW-0378">Hydrolase</keyword>
<keyword evidence="3" id="KW-0645">Protease</keyword>